<proteinExistence type="predicted"/>
<dbReference type="GO" id="GO:0022857">
    <property type="term" value="F:transmembrane transporter activity"/>
    <property type="evidence" value="ECO:0007669"/>
    <property type="project" value="InterPro"/>
</dbReference>
<sequence>MALSRKHTLAFIGILLLAANLRGPFTSLAPLLDQIMTQLHLSSTILGMLSSLPLLSFALISPFALVILKYVGLKNSICVALLSIFLGVCLRSYGDVYSLYLGTVFIGAGIAVGNVLLPVAVKVSFPARIAVVSSLYTFTMGIGSALSSTAMVPLSHWSFSNPLLSSISGWQFALLFNLLLVVIALVFWLFSAKDEGRNESNKSINIKQLLRSPVAWQVTLALGLNSFTFYSFAGWLPKILIDHGMKETEAGYIYGLLQFATMLPGLVLIPFLSILKSTKWLFVGTAMGAVIATLGTLYVPQWAILWTLMFGFFNCATFVIGLSFIGLRTHNGSQAAALSAMSQSIGYGIATIGPPLLGYFYQSSGSWALSLWSIAIVGCGCAFFGALSARDVKVDVDH</sequence>
<evidence type="ECO:0000256" key="3">
    <source>
        <dbReference type="ARBA" id="ARBA00023136"/>
    </source>
</evidence>
<feature type="transmembrane region" description="Helical" evidence="4">
    <location>
        <begin position="213"/>
        <end position="232"/>
    </location>
</feature>
<accession>V5HJZ7</accession>
<feature type="transmembrane region" description="Helical" evidence="4">
    <location>
        <begin position="304"/>
        <end position="325"/>
    </location>
</feature>
<keyword evidence="2 4" id="KW-1133">Transmembrane helix</keyword>
<dbReference type="PANTHER" id="PTHR23523:SF2">
    <property type="entry name" value="2-NITROIMIDAZOLE TRANSPORTER"/>
    <property type="match status" value="1"/>
</dbReference>
<keyword evidence="6" id="KW-1185">Reference proteome</keyword>
<evidence type="ECO:0000256" key="1">
    <source>
        <dbReference type="ARBA" id="ARBA00022692"/>
    </source>
</evidence>
<feature type="transmembrane region" description="Helical" evidence="4">
    <location>
        <begin position="44"/>
        <end position="68"/>
    </location>
</feature>
<feature type="transmembrane region" description="Helical" evidence="4">
    <location>
        <begin position="337"/>
        <end position="361"/>
    </location>
</feature>
<name>V5HJZ7_9VIBR</name>
<dbReference type="Pfam" id="PF07690">
    <property type="entry name" value="MFS_1"/>
    <property type="match status" value="1"/>
</dbReference>
<dbReference type="InterPro" id="IPR011701">
    <property type="entry name" value="MFS"/>
</dbReference>
<reference evidence="5 6" key="2">
    <citation type="submission" date="2013-11" db="EMBL/GenBank/DDBJ databases">
        <title>Whole genome shotgun sequence of Vibrio halioticoli NBRC 102217.</title>
        <authorList>
            <person name="Isaki S."/>
            <person name="Kimura A."/>
            <person name="Ohji S."/>
            <person name="Hosoyama A."/>
            <person name="Fujita N."/>
            <person name="Hashimoto M."/>
            <person name="Hosoyama Y."/>
            <person name="Yamazoe A."/>
        </authorList>
    </citation>
    <scope>NUCLEOTIDE SEQUENCE [LARGE SCALE GENOMIC DNA]</scope>
    <source>
        <strain evidence="5 6">NBRC 102217</strain>
    </source>
</reference>
<evidence type="ECO:0000256" key="2">
    <source>
        <dbReference type="ARBA" id="ARBA00022989"/>
    </source>
</evidence>
<dbReference type="Proteomes" id="UP000017800">
    <property type="component" value="Unassembled WGS sequence"/>
</dbReference>
<keyword evidence="3 4" id="KW-0472">Membrane</keyword>
<dbReference type="RefSeq" id="WP_023403949.1">
    <property type="nucleotide sequence ID" value="NZ_BAUJ01000022.1"/>
</dbReference>
<dbReference type="EMBL" id="BAUJ01000022">
    <property type="protein sequence ID" value="GAD89585.1"/>
    <property type="molecule type" value="Genomic_DNA"/>
</dbReference>
<feature type="transmembrane region" description="Helical" evidence="4">
    <location>
        <begin position="172"/>
        <end position="192"/>
    </location>
</feature>
<comment type="caution">
    <text evidence="5">The sequence shown here is derived from an EMBL/GenBank/DDBJ whole genome shotgun (WGS) entry which is preliminary data.</text>
</comment>
<dbReference type="AlphaFoldDB" id="V5HJZ7"/>
<evidence type="ECO:0000256" key="4">
    <source>
        <dbReference type="SAM" id="Phobius"/>
    </source>
</evidence>
<evidence type="ECO:0000313" key="6">
    <source>
        <dbReference type="Proteomes" id="UP000017800"/>
    </source>
</evidence>
<feature type="transmembrane region" description="Helical" evidence="4">
    <location>
        <begin position="129"/>
        <end position="152"/>
    </location>
</feature>
<dbReference type="eggNOG" id="COG2807">
    <property type="taxonomic scope" value="Bacteria"/>
</dbReference>
<dbReference type="Gene3D" id="1.20.1250.20">
    <property type="entry name" value="MFS general substrate transporter like domains"/>
    <property type="match status" value="1"/>
</dbReference>
<dbReference type="OrthoDB" id="5317164at2"/>
<dbReference type="SUPFAM" id="SSF103473">
    <property type="entry name" value="MFS general substrate transporter"/>
    <property type="match status" value="1"/>
</dbReference>
<organism evidence="5 6">
    <name type="scientific">Vibrio halioticoli NBRC 102217</name>
    <dbReference type="NCBI Taxonomy" id="1219072"/>
    <lineage>
        <taxon>Bacteria</taxon>
        <taxon>Pseudomonadati</taxon>
        <taxon>Pseudomonadota</taxon>
        <taxon>Gammaproteobacteria</taxon>
        <taxon>Vibrionales</taxon>
        <taxon>Vibrionaceae</taxon>
        <taxon>Vibrio</taxon>
    </lineage>
</organism>
<reference evidence="5 6" key="1">
    <citation type="submission" date="2013-10" db="EMBL/GenBank/DDBJ databases">
        <authorList>
            <person name="Ichikawa N."/>
            <person name="Kimura A."/>
            <person name="Ohji S."/>
            <person name="Hosoyama A."/>
            <person name="Fujita N."/>
        </authorList>
    </citation>
    <scope>NUCLEOTIDE SEQUENCE [LARGE SCALE GENOMIC DNA]</scope>
    <source>
        <strain evidence="5 6">NBRC 102217</strain>
    </source>
</reference>
<protein>
    <submittedName>
        <fullName evidence="5">Putative major facilitator superfamily transporter</fullName>
    </submittedName>
</protein>
<feature type="transmembrane region" description="Helical" evidence="4">
    <location>
        <begin position="280"/>
        <end position="298"/>
    </location>
</feature>
<feature type="transmembrane region" description="Helical" evidence="4">
    <location>
        <begin position="75"/>
        <end position="93"/>
    </location>
</feature>
<gene>
    <name evidence="5" type="ORF">VHA01S_022_00130</name>
</gene>
<dbReference type="PANTHER" id="PTHR23523">
    <property type="match status" value="1"/>
</dbReference>
<feature type="transmembrane region" description="Helical" evidence="4">
    <location>
        <begin position="367"/>
        <end position="389"/>
    </location>
</feature>
<feature type="transmembrane region" description="Helical" evidence="4">
    <location>
        <begin position="252"/>
        <end position="273"/>
    </location>
</feature>
<evidence type="ECO:0000313" key="5">
    <source>
        <dbReference type="EMBL" id="GAD89585.1"/>
    </source>
</evidence>
<dbReference type="InterPro" id="IPR036259">
    <property type="entry name" value="MFS_trans_sf"/>
</dbReference>
<feature type="transmembrane region" description="Helical" evidence="4">
    <location>
        <begin position="99"/>
        <end position="117"/>
    </location>
</feature>
<dbReference type="InterPro" id="IPR052524">
    <property type="entry name" value="MFS_Cyanate_Porter"/>
</dbReference>
<keyword evidence="1 4" id="KW-0812">Transmembrane</keyword>